<dbReference type="InterPro" id="IPR044751">
    <property type="entry name" value="Ion_transp-like_CBS"/>
</dbReference>
<dbReference type="InterPro" id="IPR046342">
    <property type="entry name" value="CBS_dom_sf"/>
</dbReference>
<organism evidence="13 14">
    <name type="scientific">Pseudomaricurvus hydrocarbonicus</name>
    <dbReference type="NCBI Taxonomy" id="1470433"/>
    <lineage>
        <taxon>Bacteria</taxon>
        <taxon>Pseudomonadati</taxon>
        <taxon>Pseudomonadota</taxon>
        <taxon>Gammaproteobacteria</taxon>
        <taxon>Cellvibrionales</taxon>
        <taxon>Cellvibrionaceae</taxon>
        <taxon>Pseudomaricurvus</taxon>
    </lineage>
</organism>
<keyword evidence="4 8" id="KW-1133">Transmembrane helix</keyword>
<keyword evidence="6 8" id="KW-0472">Membrane</keyword>
<keyword evidence="2 8" id="KW-0812">Transmembrane</keyword>
<reference evidence="13" key="1">
    <citation type="submission" date="2020-03" db="EMBL/GenBank/DDBJ databases">
        <authorList>
            <person name="Guo F."/>
        </authorList>
    </citation>
    <scope>NUCLEOTIDE SEQUENCE</scope>
    <source>
        <strain evidence="13">JCM 30134</strain>
    </source>
</reference>
<accession>A0A9E5T4T8</accession>
<evidence type="ECO:0000256" key="1">
    <source>
        <dbReference type="ARBA" id="ARBA00004141"/>
    </source>
</evidence>
<feature type="compositionally biased region" description="Basic and acidic residues" evidence="9">
    <location>
        <begin position="362"/>
        <end position="375"/>
    </location>
</feature>
<dbReference type="CDD" id="cd04590">
    <property type="entry name" value="CBS_pair_CorC_HlyC_assoc"/>
    <property type="match status" value="1"/>
</dbReference>
<evidence type="ECO:0000313" key="13">
    <source>
        <dbReference type="EMBL" id="NHO68433.1"/>
    </source>
</evidence>
<evidence type="ECO:0000256" key="10">
    <source>
        <dbReference type="SAM" id="Phobius"/>
    </source>
</evidence>
<evidence type="ECO:0000256" key="5">
    <source>
        <dbReference type="ARBA" id="ARBA00023122"/>
    </source>
</evidence>
<dbReference type="PANTHER" id="PTHR22777:SF4">
    <property type="entry name" value="UPF0053 PROTEIN SLL1254"/>
    <property type="match status" value="1"/>
</dbReference>
<dbReference type="RefSeq" id="WP_167192398.1">
    <property type="nucleotide sequence ID" value="NZ_JAAONZ010000031.1"/>
</dbReference>
<dbReference type="AlphaFoldDB" id="A0A9E5T4T8"/>
<dbReference type="EMBL" id="JAAONZ010000031">
    <property type="protein sequence ID" value="NHO68433.1"/>
    <property type="molecule type" value="Genomic_DNA"/>
</dbReference>
<dbReference type="PROSITE" id="PS51846">
    <property type="entry name" value="CNNM"/>
    <property type="match status" value="1"/>
</dbReference>
<evidence type="ECO:0000256" key="7">
    <source>
        <dbReference type="PROSITE-ProRule" id="PRU00703"/>
    </source>
</evidence>
<feature type="transmembrane region" description="Helical" evidence="10">
    <location>
        <begin position="127"/>
        <end position="144"/>
    </location>
</feature>
<evidence type="ECO:0000256" key="3">
    <source>
        <dbReference type="ARBA" id="ARBA00022737"/>
    </source>
</evidence>
<sequence>MLLLVLYIAVAIGFSFLCSVVEAVLLSLTSAQVALLEQEGKASGRILQELKADVSRPLAAVLSLNTIAHTAGAAGAGAQAAKVFGSASLGVVSAILTLMILVFSEIIPKTLGAHYARQLAPATAYTLKYLVIILMPFVVLAEFITRRLKSDEALDNISREELSAMADLGSQQGELVQQEATIVKNLLQLRDVTVRKIMTPRTVLFTLSDKMTVEEFFLKYQQEPFSRIPIYHGNQDNITGYVIKSDLLLAKARGNGESTLDNYRRRLVAMIDTTTIHQIFVDINPKRVHIMLILDEYGSVQGIVTMEDIIETMLGLEIVDEKDRVTDMQKEAGKLLRRKAKDIGIDLGLNPGIDSEYPGKTAKPDTHRHDDKRGE</sequence>
<keyword evidence="14" id="KW-1185">Reference proteome</keyword>
<feature type="transmembrane region" description="Helical" evidence="10">
    <location>
        <begin position="83"/>
        <end position="107"/>
    </location>
</feature>
<comment type="caution">
    <text evidence="13">The sequence shown here is derived from an EMBL/GenBank/DDBJ whole genome shotgun (WGS) entry which is preliminary data.</text>
</comment>
<evidence type="ECO:0000313" key="14">
    <source>
        <dbReference type="Proteomes" id="UP000787472"/>
    </source>
</evidence>
<evidence type="ECO:0000256" key="4">
    <source>
        <dbReference type="ARBA" id="ARBA00022989"/>
    </source>
</evidence>
<dbReference type="GO" id="GO:0005886">
    <property type="term" value="C:plasma membrane"/>
    <property type="evidence" value="ECO:0007669"/>
    <property type="project" value="TreeGrafter"/>
</dbReference>
<name>A0A9E5T4T8_9GAMM</name>
<feature type="domain" description="CBS" evidence="11">
    <location>
        <begin position="198"/>
        <end position="258"/>
    </location>
</feature>
<evidence type="ECO:0000256" key="8">
    <source>
        <dbReference type="PROSITE-ProRule" id="PRU01193"/>
    </source>
</evidence>
<evidence type="ECO:0000259" key="12">
    <source>
        <dbReference type="PROSITE" id="PS51846"/>
    </source>
</evidence>
<feature type="region of interest" description="Disordered" evidence="9">
    <location>
        <begin position="349"/>
        <end position="375"/>
    </location>
</feature>
<dbReference type="SUPFAM" id="SSF54631">
    <property type="entry name" value="CBS-domain pair"/>
    <property type="match status" value="1"/>
</dbReference>
<dbReference type="Pfam" id="PF00571">
    <property type="entry name" value="CBS"/>
    <property type="match status" value="2"/>
</dbReference>
<dbReference type="PROSITE" id="PS51371">
    <property type="entry name" value="CBS"/>
    <property type="match status" value="1"/>
</dbReference>
<dbReference type="Proteomes" id="UP000787472">
    <property type="component" value="Unassembled WGS sequence"/>
</dbReference>
<keyword evidence="3" id="KW-0677">Repeat</keyword>
<comment type="subcellular location">
    <subcellularLocation>
        <location evidence="1">Membrane</location>
        <topology evidence="1">Multi-pass membrane protein</topology>
    </subcellularLocation>
</comment>
<keyword evidence="5 7" id="KW-0129">CBS domain</keyword>
<dbReference type="Pfam" id="PF01595">
    <property type="entry name" value="CNNM"/>
    <property type="match status" value="1"/>
</dbReference>
<dbReference type="Gene3D" id="3.10.580.10">
    <property type="entry name" value="CBS-domain"/>
    <property type="match status" value="1"/>
</dbReference>
<evidence type="ECO:0000256" key="9">
    <source>
        <dbReference type="SAM" id="MobiDB-lite"/>
    </source>
</evidence>
<protein>
    <submittedName>
        <fullName evidence="13">HlyC/CorC family transporter</fullName>
    </submittedName>
</protein>
<evidence type="ECO:0000256" key="2">
    <source>
        <dbReference type="ARBA" id="ARBA00022692"/>
    </source>
</evidence>
<feature type="domain" description="CNNM transmembrane" evidence="12">
    <location>
        <begin position="1"/>
        <end position="179"/>
    </location>
</feature>
<dbReference type="PANTHER" id="PTHR22777">
    <property type="entry name" value="HEMOLYSIN-RELATED"/>
    <property type="match status" value="1"/>
</dbReference>
<proteinExistence type="predicted"/>
<gene>
    <name evidence="13" type="ORF">G8770_23010</name>
</gene>
<dbReference type="InterPro" id="IPR002550">
    <property type="entry name" value="CNNM"/>
</dbReference>
<evidence type="ECO:0000256" key="6">
    <source>
        <dbReference type="ARBA" id="ARBA00023136"/>
    </source>
</evidence>
<evidence type="ECO:0000259" key="11">
    <source>
        <dbReference type="PROSITE" id="PS51371"/>
    </source>
</evidence>
<dbReference type="InterPro" id="IPR000644">
    <property type="entry name" value="CBS_dom"/>
</dbReference>